<evidence type="ECO:0000313" key="2">
    <source>
        <dbReference type="EMBL" id="GAI23304.1"/>
    </source>
</evidence>
<dbReference type="Pfam" id="PF18733">
    <property type="entry name" value="HEPN_LA2681"/>
    <property type="match status" value="1"/>
</dbReference>
<reference evidence="2" key="1">
    <citation type="journal article" date="2014" name="Front. Microbiol.">
        <title>High frequency of phylogenetically diverse reductive dehalogenase-homologous genes in deep subseafloor sedimentary metagenomes.</title>
        <authorList>
            <person name="Kawai M."/>
            <person name="Futagami T."/>
            <person name="Toyoda A."/>
            <person name="Takaki Y."/>
            <person name="Nishi S."/>
            <person name="Hori S."/>
            <person name="Arai W."/>
            <person name="Tsubouchi T."/>
            <person name="Morono Y."/>
            <person name="Uchiyama I."/>
            <person name="Ito T."/>
            <person name="Fujiyama A."/>
            <person name="Inagaki F."/>
            <person name="Takami H."/>
        </authorList>
    </citation>
    <scope>NUCLEOTIDE SEQUENCE</scope>
    <source>
        <strain evidence="2">Expedition CK06-06</strain>
    </source>
</reference>
<proteinExistence type="predicted"/>
<dbReference type="EMBL" id="BARV01014799">
    <property type="protein sequence ID" value="GAI23304.1"/>
    <property type="molecule type" value="Genomic_DNA"/>
</dbReference>
<name>X1NXB3_9ZZZZ</name>
<dbReference type="InterPro" id="IPR040826">
    <property type="entry name" value="HEPN_LA2681"/>
</dbReference>
<comment type="caution">
    <text evidence="2">The sequence shown here is derived from an EMBL/GenBank/DDBJ whole genome shotgun (WGS) entry which is preliminary data.</text>
</comment>
<dbReference type="AlphaFoldDB" id="X1NXB3"/>
<protein>
    <recommendedName>
        <fullName evidence="1">LA2681-like HEPN domain-containing protein</fullName>
    </recommendedName>
</protein>
<organism evidence="2">
    <name type="scientific">marine sediment metagenome</name>
    <dbReference type="NCBI Taxonomy" id="412755"/>
    <lineage>
        <taxon>unclassified sequences</taxon>
        <taxon>metagenomes</taxon>
        <taxon>ecological metagenomes</taxon>
    </lineage>
</organism>
<feature type="domain" description="LA2681-like HEPN" evidence="1">
    <location>
        <begin position="1"/>
        <end position="182"/>
    </location>
</feature>
<sequence>MNQIKQDYVTARFMLMLSRYKDLNLDFVHKRVKIIDTLDYSLYNTYIELVKASFKGFYDVLDKIAYFINDYLRLGIPDRRVSFRAVWYQSSRDKTIREQILATENFSLNALFSLHQDFEDGEFKNLKLTRDALTHRFVNVKLFYDTEDIENMSESSLVSLTLELARATRNAILYLLQFVHTEEVKKERESTGFIPTLYAQEIPDELK</sequence>
<evidence type="ECO:0000259" key="1">
    <source>
        <dbReference type="Pfam" id="PF18733"/>
    </source>
</evidence>
<accession>X1NXB3</accession>
<gene>
    <name evidence="2" type="ORF">S06H3_25679</name>
</gene>